<dbReference type="PANTHER" id="PTHR45629:SF7">
    <property type="entry name" value="DNA EXCISION REPAIR PROTEIN ERCC-6-RELATED"/>
    <property type="match status" value="1"/>
</dbReference>
<dbReference type="OrthoDB" id="413460at2759"/>
<name>A0A8E0RU21_9TREM</name>
<dbReference type="Proteomes" id="UP000728185">
    <property type="component" value="Unassembled WGS sequence"/>
</dbReference>
<dbReference type="GO" id="GO:0005634">
    <property type="term" value="C:nucleus"/>
    <property type="evidence" value="ECO:0007669"/>
    <property type="project" value="TreeGrafter"/>
</dbReference>
<protein>
    <submittedName>
        <fullName evidence="2">DNA repair and recombination protein RAD54B</fullName>
    </submittedName>
</protein>
<organism evidence="2 3">
    <name type="scientific">Fasciolopsis buskii</name>
    <dbReference type="NCBI Taxonomy" id="27845"/>
    <lineage>
        <taxon>Eukaryota</taxon>
        <taxon>Metazoa</taxon>
        <taxon>Spiralia</taxon>
        <taxon>Lophotrochozoa</taxon>
        <taxon>Platyhelminthes</taxon>
        <taxon>Trematoda</taxon>
        <taxon>Digenea</taxon>
        <taxon>Plagiorchiida</taxon>
        <taxon>Echinostomata</taxon>
        <taxon>Echinostomatoidea</taxon>
        <taxon>Fasciolidae</taxon>
        <taxon>Fasciolopsis</taxon>
    </lineage>
</organism>
<dbReference type="AlphaFoldDB" id="A0A8E0RU21"/>
<dbReference type="InterPro" id="IPR027417">
    <property type="entry name" value="P-loop_NTPase"/>
</dbReference>
<dbReference type="SUPFAM" id="SSF52540">
    <property type="entry name" value="P-loop containing nucleoside triphosphate hydrolases"/>
    <property type="match status" value="1"/>
</dbReference>
<keyword evidence="3" id="KW-1185">Reference proteome</keyword>
<feature type="compositionally biased region" description="Low complexity" evidence="1">
    <location>
        <begin position="98"/>
        <end position="111"/>
    </location>
</feature>
<dbReference type="GO" id="GO:0007131">
    <property type="term" value="P:reciprocal meiotic recombination"/>
    <property type="evidence" value="ECO:0007669"/>
    <property type="project" value="TreeGrafter"/>
</dbReference>
<accession>A0A8E0RU21</accession>
<proteinExistence type="predicted"/>
<dbReference type="PANTHER" id="PTHR45629">
    <property type="entry name" value="SNF2/RAD54 FAMILY MEMBER"/>
    <property type="match status" value="1"/>
</dbReference>
<evidence type="ECO:0000313" key="2">
    <source>
        <dbReference type="EMBL" id="KAA0191652.1"/>
    </source>
</evidence>
<dbReference type="EMBL" id="LUCM01006195">
    <property type="protein sequence ID" value="KAA0191652.1"/>
    <property type="molecule type" value="Genomic_DNA"/>
</dbReference>
<dbReference type="InterPro" id="IPR050496">
    <property type="entry name" value="SNF2_RAD54_helicase_repair"/>
</dbReference>
<evidence type="ECO:0000256" key="1">
    <source>
        <dbReference type="SAM" id="MobiDB-lite"/>
    </source>
</evidence>
<gene>
    <name evidence="2" type="ORF">FBUS_06797</name>
</gene>
<sequence>MARIWRPGQCRPVNLYRLVTCSGLEERMFQRQTAKLALSHRTLDTVWDGSLFLPDAAPKCSGVLTREELRDLFQTPNPHCLLWTHELIGCPCHSPASHSSPSLSTDSDTPSNETKKIRTESDCYSNDDEADKRTWQLGPVFRDRITRSDSFTGIPNSESLAYLLSWKHSLSESAIADLNDPLLSALTDPKKISDLGLLRAVFSRTTRNY</sequence>
<dbReference type="Gene3D" id="1.20.120.850">
    <property type="entry name" value="SWI2/SNF2 ATPases, N-terminal domain"/>
    <property type="match status" value="1"/>
</dbReference>
<dbReference type="Gene3D" id="3.40.50.300">
    <property type="entry name" value="P-loop containing nucleotide triphosphate hydrolases"/>
    <property type="match status" value="1"/>
</dbReference>
<reference evidence="2" key="1">
    <citation type="submission" date="2019-05" db="EMBL/GenBank/DDBJ databases">
        <title>Annotation for the trematode Fasciolopsis buski.</title>
        <authorList>
            <person name="Choi Y.-J."/>
        </authorList>
    </citation>
    <scope>NUCLEOTIDE SEQUENCE</scope>
    <source>
        <strain evidence="2">HT</strain>
        <tissue evidence="2">Whole worm</tissue>
    </source>
</reference>
<dbReference type="GO" id="GO:0015616">
    <property type="term" value="F:DNA translocase activity"/>
    <property type="evidence" value="ECO:0007669"/>
    <property type="project" value="TreeGrafter"/>
</dbReference>
<comment type="caution">
    <text evidence="2">The sequence shown here is derived from an EMBL/GenBank/DDBJ whole genome shotgun (WGS) entry which is preliminary data.</text>
</comment>
<evidence type="ECO:0000313" key="3">
    <source>
        <dbReference type="Proteomes" id="UP000728185"/>
    </source>
</evidence>
<dbReference type="GO" id="GO:0000724">
    <property type="term" value="P:double-strand break repair via homologous recombination"/>
    <property type="evidence" value="ECO:0007669"/>
    <property type="project" value="TreeGrafter"/>
</dbReference>
<feature type="region of interest" description="Disordered" evidence="1">
    <location>
        <begin position="98"/>
        <end position="125"/>
    </location>
</feature>